<evidence type="ECO:0000313" key="2">
    <source>
        <dbReference type="Proteomes" id="UP001221642"/>
    </source>
</evidence>
<proteinExistence type="predicted"/>
<dbReference type="Proteomes" id="UP001221642">
    <property type="component" value="Chromosome"/>
</dbReference>
<dbReference type="EMBL" id="CP119159">
    <property type="protein sequence ID" value="WEH23362.1"/>
    <property type="molecule type" value="Genomic_DNA"/>
</dbReference>
<accession>A0ABD7XGI3</accession>
<evidence type="ECO:0000313" key="1">
    <source>
        <dbReference type="EMBL" id="WEH23362.1"/>
    </source>
</evidence>
<name>A0ABD7XGI3_ENTFL</name>
<dbReference type="AlphaFoldDB" id="A0ABD7XGI3"/>
<protein>
    <submittedName>
        <fullName evidence="1">DUF1642 domain-containing protein</fullName>
    </submittedName>
</protein>
<reference evidence="1 2" key="1">
    <citation type="submission" date="2023-02" db="EMBL/GenBank/DDBJ databases">
        <title>Results of the 2020 Genomic Proficiency Test for the network of European Union Reference Laboratory for Antimicrobial Resistance assessing whole genome sequencing capacities.</title>
        <authorList>
            <person name="Hoffmann M."/>
            <person name="Luo Y."/>
            <person name="Sorensen L.H."/>
            <person name="Pedersen S.K."/>
            <person name="Hendriksen R.S."/>
        </authorList>
    </citation>
    <scope>NUCLEOTIDE SEQUENCE [LARGE SCALE GENOMIC DNA]</scope>
    <source>
        <strain evidence="1 2">GENOMIC22-006</strain>
    </source>
</reference>
<organism evidence="1 2">
    <name type="scientific">Enterococcus faecalis</name>
    <name type="common">Streptococcus faecalis</name>
    <dbReference type="NCBI Taxonomy" id="1351"/>
    <lineage>
        <taxon>Bacteria</taxon>
        <taxon>Bacillati</taxon>
        <taxon>Bacillota</taxon>
        <taxon>Bacilli</taxon>
        <taxon>Lactobacillales</taxon>
        <taxon>Enterococcaceae</taxon>
        <taxon>Enterococcus</taxon>
    </lineage>
</organism>
<dbReference type="InterPro" id="IPR012865">
    <property type="entry name" value="DUF1642"/>
</dbReference>
<sequence>MRNYYHVKTQEAYDNLMAFLETLGYSWTGGDKPTEIDIFHMLGAKTVISVNEEEKRLLYTDTHTFKQIIEIDGVSLIEWPAVALKEKIEVSKEFDKWVQKSKEAHIDYKSWCIWQINKMGWDHWLEDPITDEELFIGKSFKWTEEVEENQELHTRAILDGYTVKKEPMYEIPLPYTVNATEKQQYLSYDTEKNHFVCAAKSDKLKHHFTETELKEKVPEFYRELAVKVDEQ</sequence>
<gene>
    <name evidence="1" type="ORF">P0D81_04890</name>
</gene>
<dbReference type="RefSeq" id="WP_023042501.1">
    <property type="nucleotide sequence ID" value="NZ_CP119159.1"/>
</dbReference>
<dbReference type="Pfam" id="PF07852">
    <property type="entry name" value="DUF1642"/>
    <property type="match status" value="1"/>
</dbReference>